<dbReference type="Proteomes" id="UP000243876">
    <property type="component" value="Unassembled WGS sequence"/>
</dbReference>
<sequence length="232" mass="24006">MSSPPPASREPDEQDQGSAAGGTGPWQAVFSPECVPSPPPALPVPPELTFARPYSRLPAIEQTHGTSGVRPSALVPPRDGALNLPSSLPRLADSETGQTTWKNPLESSSTPTVPAPATDSATAAASAASTSEAAPAPAPADPTALPPIDPELAWLDPSAAARTSSTGAQLARFNARTGRFQLQGQGIKRSAEGGDGEGGSATKKRPSSKQIEQFRKSKEEKKRKKLTSWLGS</sequence>
<evidence type="ECO:0000313" key="2">
    <source>
        <dbReference type="EMBL" id="CEQ43184.1"/>
    </source>
</evidence>
<keyword evidence="3" id="KW-1185">Reference proteome</keyword>
<reference evidence="3" key="1">
    <citation type="submission" date="2015-02" db="EMBL/GenBank/DDBJ databases">
        <authorList>
            <person name="Gon?alves P."/>
        </authorList>
    </citation>
    <scope>NUCLEOTIDE SEQUENCE [LARGE SCALE GENOMIC DNA]</scope>
</reference>
<name>A0A0D6ETB4_SPOSA</name>
<feature type="non-terminal residue" evidence="2">
    <location>
        <position position="1"/>
    </location>
</feature>
<dbReference type="AlphaFoldDB" id="A0A0D6ETB4"/>
<feature type="compositionally biased region" description="Polar residues" evidence="1">
    <location>
        <begin position="95"/>
        <end position="106"/>
    </location>
</feature>
<organism evidence="2 3">
    <name type="scientific">Sporidiobolus salmonicolor</name>
    <name type="common">Yeast-like fungus</name>
    <name type="synonym">Sporobolomyces salmonicolor</name>
    <dbReference type="NCBI Taxonomy" id="5005"/>
    <lineage>
        <taxon>Eukaryota</taxon>
        <taxon>Fungi</taxon>
        <taxon>Dikarya</taxon>
        <taxon>Basidiomycota</taxon>
        <taxon>Pucciniomycotina</taxon>
        <taxon>Microbotryomycetes</taxon>
        <taxon>Sporidiobolales</taxon>
        <taxon>Sporidiobolaceae</taxon>
        <taxon>Sporobolomyces</taxon>
    </lineage>
</organism>
<dbReference type="EMBL" id="CENE01000056">
    <property type="protein sequence ID" value="CEQ43184.1"/>
    <property type="molecule type" value="Genomic_DNA"/>
</dbReference>
<feature type="compositionally biased region" description="Pro residues" evidence="1">
    <location>
        <begin position="35"/>
        <end position="46"/>
    </location>
</feature>
<accession>A0A0D6ETB4</accession>
<feature type="compositionally biased region" description="Pro residues" evidence="1">
    <location>
        <begin position="136"/>
        <end position="149"/>
    </location>
</feature>
<gene>
    <name evidence="2" type="primary">SPOSA6832_05080</name>
</gene>
<feature type="compositionally biased region" description="Low complexity" evidence="1">
    <location>
        <begin position="107"/>
        <end position="135"/>
    </location>
</feature>
<protein>
    <submittedName>
        <fullName evidence="2">SPOSA6832_05080-mRNA-1:cds</fullName>
    </submittedName>
</protein>
<evidence type="ECO:0000256" key="1">
    <source>
        <dbReference type="SAM" id="MobiDB-lite"/>
    </source>
</evidence>
<evidence type="ECO:0000313" key="3">
    <source>
        <dbReference type="Proteomes" id="UP000243876"/>
    </source>
</evidence>
<proteinExistence type="predicted"/>
<feature type="region of interest" description="Disordered" evidence="1">
    <location>
        <begin position="1"/>
        <end position="232"/>
    </location>
</feature>